<evidence type="ECO:0000256" key="6">
    <source>
        <dbReference type="PIRSR" id="PIRSR622684-1"/>
    </source>
</evidence>
<dbReference type="SUPFAM" id="SSF47473">
    <property type="entry name" value="EF-hand"/>
    <property type="match status" value="1"/>
</dbReference>
<sequence length="809" mass="91938">MPPYFYKYGEKGSGFRAPTADAVQDYDAIKDKCLRDGQLFEDPVFPANQSSIFYSKRGTEFKWLRPSELIENPMFISDGASRFDVMQGELGDCWLLAAVANLTMNQKLFQRVVPPDQFLSGPEYTGVFHFRFWRYGKWIDVVIDDRLPTFNGRLVFMHSKDKKEFWSALLEKAYAKLHGSYEALKGGSTCEALEDFTGGVTEYYELNSNECPPNLFQIMQKASERSSFMGCSIDALSSSQQEAELENGLIKGHAYSITAVRTVELRTARVQGKCKIPLLRIRNPWGNEAEWKGAWSDKSREWSVISEDEKRELQLTFEADGEFWMSFQDFKNNYTRLEICNLTPEPLEDGADACKQWEAVMFDGAWISGVSAGGCRNHLETFALNPQYLVKLTDYDEEDDDNLCTLIIALMQKNRRAKRRMGADALTIGFAVYALKDGHFQTTDEPVYATTFKKQLLTTEYFKYNASVARSPNFINLREVCARFKLPPGNYCIIPSTFDPNEEGEFLLRIFMEKPPGMAEENDDEVGIIEKPTQANGVVDNVATDKDKTAPEPKDSETQEGNTQINGQQQRNETPADNANKCSDILKMIAACWTLFHPSQAQEAEKIQRAKQENGLNELFAKIAGEDMEVDPVELQQILNHALKKEYKFDGFSLDSCRSMVALMDDDKSGMLGIDEFILLWKSIRHWCAVFKKFDTDNSNTINASELRSALQEAGLSVNRNILKQIIQRYGTITSGKKGEIKVERSMSFDAFICSCIKLKHSIDVWNERAAKKRDIGSRYSSAIAIQKRSSDNLPSFTLDEWVENVMYC</sequence>
<dbReference type="EMBL" id="NCKU01001702">
    <property type="protein sequence ID" value="RWS11444.1"/>
    <property type="molecule type" value="Genomic_DNA"/>
</dbReference>
<dbReference type="AlphaFoldDB" id="A0A443R854"/>
<keyword evidence="4 7" id="KW-0788">Thiol protease</keyword>
<proteinExistence type="inferred from homology"/>
<dbReference type="SMART" id="SM00230">
    <property type="entry name" value="CysPc"/>
    <property type="match status" value="1"/>
</dbReference>
<dbReference type="CDD" id="cd00044">
    <property type="entry name" value="CysPc"/>
    <property type="match status" value="1"/>
</dbReference>
<feature type="active site" evidence="6 7">
    <location>
        <position position="93"/>
    </location>
</feature>
<dbReference type="PROSITE" id="PS50203">
    <property type="entry name" value="CALPAIN_CAT"/>
    <property type="match status" value="1"/>
</dbReference>
<dbReference type="InterPro" id="IPR022684">
    <property type="entry name" value="Calpain_cysteine_protease"/>
</dbReference>
<dbReference type="Proteomes" id="UP000285301">
    <property type="component" value="Unassembled WGS sequence"/>
</dbReference>
<dbReference type="PANTHER" id="PTHR10183">
    <property type="entry name" value="CALPAIN"/>
    <property type="match status" value="1"/>
</dbReference>
<feature type="region of interest" description="Disordered" evidence="8">
    <location>
        <begin position="530"/>
        <end position="579"/>
    </location>
</feature>
<dbReference type="PROSITE" id="PS00139">
    <property type="entry name" value="THIOL_PROTEASE_CYS"/>
    <property type="match status" value="1"/>
</dbReference>
<dbReference type="InterPro" id="IPR022683">
    <property type="entry name" value="Calpain_III"/>
</dbReference>
<dbReference type="SMART" id="SM00054">
    <property type="entry name" value="EFh"/>
    <property type="match status" value="2"/>
</dbReference>
<protein>
    <submittedName>
        <fullName evidence="11">Calpain-B-like isoform X4</fullName>
    </submittedName>
</protein>
<dbReference type="PRINTS" id="PR00704">
    <property type="entry name" value="CALPAIN"/>
</dbReference>
<feature type="compositionally biased region" description="Polar residues" evidence="8">
    <location>
        <begin position="559"/>
        <end position="579"/>
    </location>
</feature>
<dbReference type="Pfam" id="PF01067">
    <property type="entry name" value="Calpain_III"/>
    <property type="match status" value="1"/>
</dbReference>
<dbReference type="InterPro" id="IPR018247">
    <property type="entry name" value="EF_Hand_1_Ca_BS"/>
</dbReference>
<evidence type="ECO:0000256" key="5">
    <source>
        <dbReference type="ARBA" id="ARBA00022837"/>
    </source>
</evidence>
<dbReference type="InterPro" id="IPR033883">
    <property type="entry name" value="C2_III"/>
</dbReference>
<name>A0A443R854_9ACAR</name>
<dbReference type="InterPro" id="IPR036213">
    <property type="entry name" value="Calpain_III_sf"/>
</dbReference>
<dbReference type="PROSITE" id="PS00018">
    <property type="entry name" value="EF_HAND_1"/>
    <property type="match status" value="1"/>
</dbReference>
<feature type="domain" description="EF-hand" evidence="10">
    <location>
        <begin position="682"/>
        <end position="717"/>
    </location>
</feature>
<dbReference type="GO" id="GO:0005737">
    <property type="term" value="C:cytoplasm"/>
    <property type="evidence" value="ECO:0007669"/>
    <property type="project" value="UniProtKB-ARBA"/>
</dbReference>
<dbReference type="PROSITE" id="PS50222">
    <property type="entry name" value="EF_HAND_2"/>
    <property type="match status" value="1"/>
</dbReference>
<evidence type="ECO:0000313" key="11">
    <source>
        <dbReference type="EMBL" id="RWS11444.1"/>
    </source>
</evidence>
<dbReference type="SUPFAM" id="SSF54001">
    <property type="entry name" value="Cysteine proteinases"/>
    <property type="match status" value="1"/>
</dbReference>
<dbReference type="Gene3D" id="2.60.120.380">
    <property type="match status" value="1"/>
</dbReference>
<reference evidence="11 12" key="1">
    <citation type="journal article" date="2018" name="Gigascience">
        <title>Genomes of trombidid mites reveal novel predicted allergens and laterally-transferred genes associated with secondary metabolism.</title>
        <authorList>
            <person name="Dong X."/>
            <person name="Chaisiri K."/>
            <person name="Xia D."/>
            <person name="Armstrong S.D."/>
            <person name="Fang Y."/>
            <person name="Donnelly M.J."/>
            <person name="Kadowaki T."/>
            <person name="McGarry J.W."/>
            <person name="Darby A.C."/>
            <person name="Makepeace B.L."/>
        </authorList>
    </citation>
    <scope>NUCLEOTIDE SEQUENCE [LARGE SCALE GENOMIC DNA]</scope>
    <source>
        <strain evidence="11">UoL-WK</strain>
    </source>
</reference>
<dbReference type="FunFam" id="3.90.70.10:FF:000001">
    <property type="entry name" value="Calpain-1 catalytic subunit"/>
    <property type="match status" value="1"/>
</dbReference>
<dbReference type="InterPro" id="IPR002048">
    <property type="entry name" value="EF_hand_dom"/>
</dbReference>
<dbReference type="InterPro" id="IPR011992">
    <property type="entry name" value="EF-hand-dom_pair"/>
</dbReference>
<evidence type="ECO:0000256" key="1">
    <source>
        <dbReference type="ARBA" id="ARBA00007623"/>
    </source>
</evidence>
<keyword evidence="5" id="KW-0106">Calcium</keyword>
<dbReference type="PANTHER" id="PTHR10183:SF433">
    <property type="entry name" value="CALPAIN-A-RELATED"/>
    <property type="match status" value="1"/>
</dbReference>
<dbReference type="Gene3D" id="3.90.70.10">
    <property type="entry name" value="Cysteine proteinases"/>
    <property type="match status" value="1"/>
</dbReference>
<evidence type="ECO:0000256" key="3">
    <source>
        <dbReference type="ARBA" id="ARBA00022801"/>
    </source>
</evidence>
<keyword evidence="12" id="KW-1185">Reference proteome</keyword>
<evidence type="ECO:0000256" key="8">
    <source>
        <dbReference type="SAM" id="MobiDB-lite"/>
    </source>
</evidence>
<dbReference type="InterPro" id="IPR038765">
    <property type="entry name" value="Papain-like_cys_pep_sf"/>
</dbReference>
<dbReference type="Pfam" id="PF13405">
    <property type="entry name" value="EF-hand_6"/>
    <property type="match status" value="1"/>
</dbReference>
<dbReference type="CDD" id="cd00214">
    <property type="entry name" value="Calpain_III"/>
    <property type="match status" value="1"/>
</dbReference>
<gene>
    <name evidence="11" type="ORF">B4U79_13870</name>
</gene>
<organism evidence="11 12">
    <name type="scientific">Dinothrombium tinctorium</name>
    <dbReference type="NCBI Taxonomy" id="1965070"/>
    <lineage>
        <taxon>Eukaryota</taxon>
        <taxon>Metazoa</taxon>
        <taxon>Ecdysozoa</taxon>
        <taxon>Arthropoda</taxon>
        <taxon>Chelicerata</taxon>
        <taxon>Arachnida</taxon>
        <taxon>Acari</taxon>
        <taxon>Acariformes</taxon>
        <taxon>Trombidiformes</taxon>
        <taxon>Prostigmata</taxon>
        <taxon>Anystina</taxon>
        <taxon>Parasitengona</taxon>
        <taxon>Trombidioidea</taxon>
        <taxon>Trombidiidae</taxon>
        <taxon>Dinothrombium</taxon>
    </lineage>
</organism>
<dbReference type="InterPro" id="IPR000169">
    <property type="entry name" value="Pept_cys_AS"/>
</dbReference>
<evidence type="ECO:0000259" key="10">
    <source>
        <dbReference type="PROSITE" id="PS50222"/>
    </source>
</evidence>
<dbReference type="GO" id="GO:0005509">
    <property type="term" value="F:calcium ion binding"/>
    <property type="evidence" value="ECO:0007669"/>
    <property type="project" value="InterPro"/>
</dbReference>
<dbReference type="Pfam" id="PF00648">
    <property type="entry name" value="Peptidase_C2"/>
    <property type="match status" value="1"/>
</dbReference>
<dbReference type="SUPFAM" id="SSF49758">
    <property type="entry name" value="Calpain large subunit, middle domain (domain III)"/>
    <property type="match status" value="1"/>
</dbReference>
<dbReference type="InterPro" id="IPR022682">
    <property type="entry name" value="Calpain_domain_III"/>
</dbReference>
<dbReference type="OrthoDB" id="424753at2759"/>
<evidence type="ECO:0000256" key="4">
    <source>
        <dbReference type="ARBA" id="ARBA00022807"/>
    </source>
</evidence>
<evidence type="ECO:0000256" key="2">
    <source>
        <dbReference type="ARBA" id="ARBA00022670"/>
    </source>
</evidence>
<dbReference type="InterPro" id="IPR001300">
    <property type="entry name" value="Peptidase_C2_calpain_cat"/>
</dbReference>
<dbReference type="Gene3D" id="1.10.238.10">
    <property type="entry name" value="EF-hand"/>
    <property type="match status" value="1"/>
</dbReference>
<accession>A0A443R854</accession>
<feature type="compositionally biased region" description="Basic and acidic residues" evidence="8">
    <location>
        <begin position="543"/>
        <end position="557"/>
    </location>
</feature>
<dbReference type="GO" id="GO:0006508">
    <property type="term" value="P:proteolysis"/>
    <property type="evidence" value="ECO:0007669"/>
    <property type="project" value="UniProtKB-KW"/>
</dbReference>
<keyword evidence="3 7" id="KW-0378">Hydrolase</keyword>
<evidence type="ECO:0000313" key="12">
    <source>
        <dbReference type="Proteomes" id="UP000285301"/>
    </source>
</evidence>
<keyword evidence="2 7" id="KW-0645">Protease</keyword>
<feature type="active site" evidence="6 7">
    <location>
        <position position="253"/>
    </location>
</feature>
<comment type="caution">
    <text evidence="11">The sequence shown here is derived from an EMBL/GenBank/DDBJ whole genome shotgun (WGS) entry which is preliminary data.</text>
</comment>
<dbReference type="SMART" id="SM00720">
    <property type="entry name" value="calpain_III"/>
    <property type="match status" value="1"/>
</dbReference>
<feature type="domain" description="Calpain catalytic" evidence="9">
    <location>
        <begin position="39"/>
        <end position="343"/>
    </location>
</feature>
<dbReference type="GO" id="GO:0004198">
    <property type="term" value="F:calcium-dependent cysteine-type endopeptidase activity"/>
    <property type="evidence" value="ECO:0007669"/>
    <property type="project" value="InterPro"/>
</dbReference>
<evidence type="ECO:0000259" key="9">
    <source>
        <dbReference type="PROSITE" id="PS50203"/>
    </source>
</evidence>
<dbReference type="FunFam" id="2.60.120.380:FF:000002">
    <property type="entry name" value="calpain-3 isoform X1"/>
    <property type="match status" value="1"/>
</dbReference>
<dbReference type="STRING" id="1965070.A0A443R854"/>
<comment type="similarity">
    <text evidence="1">Belongs to the peptidase C2 family.</text>
</comment>
<feature type="active site" evidence="6 7">
    <location>
        <position position="283"/>
    </location>
</feature>
<evidence type="ECO:0000256" key="7">
    <source>
        <dbReference type="PROSITE-ProRule" id="PRU00239"/>
    </source>
</evidence>